<name>A0A3M7HDS0_HORWE</name>
<dbReference type="InterPro" id="IPR041679">
    <property type="entry name" value="DNA2/NAM7-like_C"/>
</dbReference>
<evidence type="ECO:0000256" key="4">
    <source>
        <dbReference type="ARBA" id="ARBA00022806"/>
    </source>
</evidence>
<dbReference type="GO" id="GO:0005524">
    <property type="term" value="F:ATP binding"/>
    <property type="evidence" value="ECO:0007669"/>
    <property type="project" value="UniProtKB-KW"/>
</dbReference>
<keyword evidence="4" id="KW-0347">Helicase</keyword>
<dbReference type="InterPro" id="IPR027417">
    <property type="entry name" value="P-loop_NTPase"/>
</dbReference>
<organism evidence="9 10">
    <name type="scientific">Hortaea werneckii</name>
    <name type="common">Black yeast</name>
    <name type="synonym">Cladosporium werneckii</name>
    <dbReference type="NCBI Taxonomy" id="91943"/>
    <lineage>
        <taxon>Eukaryota</taxon>
        <taxon>Fungi</taxon>
        <taxon>Dikarya</taxon>
        <taxon>Ascomycota</taxon>
        <taxon>Pezizomycotina</taxon>
        <taxon>Dothideomycetes</taxon>
        <taxon>Dothideomycetidae</taxon>
        <taxon>Mycosphaerellales</taxon>
        <taxon>Teratosphaeriaceae</taxon>
        <taxon>Hortaea</taxon>
    </lineage>
</organism>
<reference evidence="9 10" key="1">
    <citation type="journal article" date="2018" name="BMC Genomics">
        <title>Genomic evidence for intraspecific hybridization in a clonal and extremely halotolerant yeast.</title>
        <authorList>
            <person name="Gostincar C."/>
            <person name="Stajich J.E."/>
            <person name="Zupancic J."/>
            <person name="Zalar P."/>
            <person name="Gunde-Cimerman N."/>
        </authorList>
    </citation>
    <scope>NUCLEOTIDE SEQUENCE [LARGE SCALE GENOMIC DNA]</scope>
    <source>
        <strain evidence="9 10">EXF-10513</strain>
    </source>
</reference>
<evidence type="ECO:0000256" key="5">
    <source>
        <dbReference type="ARBA" id="ARBA00022840"/>
    </source>
</evidence>
<evidence type="ECO:0000256" key="3">
    <source>
        <dbReference type="ARBA" id="ARBA00022801"/>
    </source>
</evidence>
<proteinExistence type="inferred from homology"/>
<dbReference type="EMBL" id="QWIO01000055">
    <property type="protein sequence ID" value="RMZ11493.1"/>
    <property type="molecule type" value="Genomic_DNA"/>
</dbReference>
<dbReference type="VEuPathDB" id="FungiDB:BTJ68_09141"/>
<sequence>MESDDTSTESGITVDSAYESGSDKGNLRGDHAAFGHFKLLTDAVTQGKVTDKTNLISLYQYDGRDVDNTLLKNLTGIVAPKVRCRIENLDPAVPYSTMVAVNEKCNLRLTYNKLLFAPTVRLECAIPGTTPSSVLLTLALEWPFYDPDGNETGIQDFGVDDGGNIVHFKAGRPTVSGFGRVRECKSLMSEQQLRAVRLLKQLRCSEGGTSFTFKLDQSALMAEDKLELTKIYDRLPGGKPKLLLPSIGCREYAAFPGGQHNLPIYGSGDYEIDAMIRSSPPFPMVPLPVADEFATLREAAAELSMASTITERERNEALRLWANPKSPHQATLYALDELPLVGIKFGGYSLLQGTDKFTLPEHLYADITISLPGPCGVEFAAFHYPSAPGLPQHDAYFVITSIDGIHFRRLCRSLKAELTDLNAGNPAPKNPAATKRQSFAVEIEPHYNSFTCHGQLKTLELLCQKRANQRWHRILLNQQHDGIAEVDMTKDVDISDKEEEQAYQQLVDFMPWNDEQMEVIEGIRKAPDGMQVVLGPAGTGKTSLQEALAIYFWRLGYHVLALAPANSNADHLTRLMLKEAVKGLRCHRLYPSSRDLGLDKMEEGQAEHRKVGHQGGNATSSHEFFFLLARMEEHKNEKATARDCGVEQAVIDEALKGELSLMKRLGTRDPNEDDDRGNVDVWKVVRDSIQESEEIKKHNEKARCFNADWKPGDGGRMLLREMSETRKARLAEASRLCKGHIISETRFMITTTGNARSAELLTHFGKDKDGKDNCKGMIVFVDEACKDHEVNLWAPIVCEAWAAKVKGVVLFGDEKQLNPANTNAKTATGKPQFNPYSDRLSLSLPTRLVRQGFPYVALKTQMRMHKDLVDFVNRSFYGGALADGSGTDVTLEECEPGLQRVLTRIIADQITDPATAEKYLEDESEAKARQHWVQLSEEDIGDVSSYGRSVCYEAFADVFFDSIFPGLHEHFGDRLEANVMKRYWNKKASGVARRLELATTGLPKIITIDASQGQESFMTIIDGSIKYRDRLGFMVEEGRCNVALSRAKGVRWVIGGPISSRSGRNQGRAARSYFPKLYDELEAKGMVHRFTV</sequence>
<evidence type="ECO:0000259" key="7">
    <source>
        <dbReference type="Pfam" id="PF13086"/>
    </source>
</evidence>
<keyword evidence="5" id="KW-0067">ATP-binding</keyword>
<keyword evidence="3" id="KW-0378">Hydrolase</keyword>
<accession>A0A3M7HDS0</accession>
<evidence type="ECO:0000313" key="10">
    <source>
        <dbReference type="Proteomes" id="UP000269539"/>
    </source>
</evidence>
<comment type="caution">
    <text evidence="9">The sequence shown here is derived from an EMBL/GenBank/DDBJ whole genome shotgun (WGS) entry which is preliminary data.</text>
</comment>
<evidence type="ECO:0000256" key="2">
    <source>
        <dbReference type="ARBA" id="ARBA00022741"/>
    </source>
</evidence>
<dbReference type="Pfam" id="PF13087">
    <property type="entry name" value="AAA_12"/>
    <property type="match status" value="1"/>
</dbReference>
<evidence type="ECO:0000256" key="6">
    <source>
        <dbReference type="SAM" id="MobiDB-lite"/>
    </source>
</evidence>
<protein>
    <recommendedName>
        <fullName evidence="11">DNA2/NAM7 helicase-like C-terminal domain-containing protein</fullName>
    </recommendedName>
</protein>
<comment type="similarity">
    <text evidence="1">Belongs to the DNA2/NAM7 helicase family.</text>
</comment>
<dbReference type="GO" id="GO:0043139">
    <property type="term" value="F:5'-3' DNA helicase activity"/>
    <property type="evidence" value="ECO:0007669"/>
    <property type="project" value="TreeGrafter"/>
</dbReference>
<dbReference type="InterPro" id="IPR050534">
    <property type="entry name" value="Coronavir_polyprotein_1ab"/>
</dbReference>
<evidence type="ECO:0000256" key="1">
    <source>
        <dbReference type="ARBA" id="ARBA00007913"/>
    </source>
</evidence>
<dbReference type="PANTHER" id="PTHR43788:SF8">
    <property type="entry name" value="DNA-BINDING PROTEIN SMUBP-2"/>
    <property type="match status" value="1"/>
</dbReference>
<evidence type="ECO:0000313" key="9">
    <source>
        <dbReference type="EMBL" id="RMZ11493.1"/>
    </source>
</evidence>
<gene>
    <name evidence="9" type="ORF">D0864_00984</name>
</gene>
<dbReference type="InterPro" id="IPR041677">
    <property type="entry name" value="DNA2/NAM7_AAA_11"/>
</dbReference>
<dbReference type="Pfam" id="PF13086">
    <property type="entry name" value="AAA_11"/>
    <property type="match status" value="1"/>
</dbReference>
<evidence type="ECO:0000259" key="8">
    <source>
        <dbReference type="Pfam" id="PF13087"/>
    </source>
</evidence>
<keyword evidence="2" id="KW-0547">Nucleotide-binding</keyword>
<dbReference type="Gene3D" id="3.40.50.300">
    <property type="entry name" value="P-loop containing nucleotide triphosphate hydrolases"/>
    <property type="match status" value="2"/>
</dbReference>
<dbReference type="PANTHER" id="PTHR43788">
    <property type="entry name" value="DNA2/NAM7 HELICASE FAMILY MEMBER"/>
    <property type="match status" value="1"/>
</dbReference>
<dbReference type="Proteomes" id="UP000269539">
    <property type="component" value="Unassembled WGS sequence"/>
</dbReference>
<feature type="domain" description="DNA2/NAM7 helicase helicase" evidence="7">
    <location>
        <begin position="513"/>
        <end position="819"/>
    </location>
</feature>
<dbReference type="SUPFAM" id="SSF52540">
    <property type="entry name" value="P-loop containing nucleoside triphosphate hydrolases"/>
    <property type="match status" value="1"/>
</dbReference>
<evidence type="ECO:0008006" key="11">
    <source>
        <dbReference type="Google" id="ProtNLM"/>
    </source>
</evidence>
<feature type="domain" description="DNA2/NAM7 helicase-like C-terminal" evidence="8">
    <location>
        <begin position="841"/>
        <end position="1055"/>
    </location>
</feature>
<dbReference type="AlphaFoldDB" id="A0A3M7HDS0"/>
<feature type="region of interest" description="Disordered" evidence="6">
    <location>
        <begin position="1"/>
        <end position="24"/>
    </location>
</feature>
<dbReference type="GO" id="GO:0016787">
    <property type="term" value="F:hydrolase activity"/>
    <property type="evidence" value="ECO:0007669"/>
    <property type="project" value="UniProtKB-KW"/>
</dbReference>